<evidence type="ECO:0008006" key="4">
    <source>
        <dbReference type="Google" id="ProtNLM"/>
    </source>
</evidence>
<dbReference type="GO" id="GO:0060628">
    <property type="term" value="P:regulation of ER to Golgi vesicle-mediated transport"/>
    <property type="evidence" value="ECO:0007669"/>
    <property type="project" value="TreeGrafter"/>
</dbReference>
<dbReference type="Gene3D" id="1.10.10.2270">
    <property type="entry name" value="Dsl1p vesicle tethering complex, Tip20p subunit, domain E"/>
    <property type="match status" value="1"/>
</dbReference>
<dbReference type="Proteomes" id="UP001162090">
    <property type="component" value="Chromosome 7"/>
</dbReference>
<dbReference type="Gene3D" id="6.10.280.210">
    <property type="entry name" value="Dsl1p vesicle tethering complex, Tip20p subunit, domain A"/>
    <property type="match status" value="1"/>
</dbReference>
<dbReference type="Pfam" id="PF04437">
    <property type="entry name" value="RINT1_TIP1"/>
    <property type="match status" value="1"/>
</dbReference>
<sequence>MLNDIEDLLNIDDKIEQVRNDREQLASKLQGLKQSMASKDTELARVEVIAQDIIETGADVRGLERLKEKYGNLRVLDDLKNIVAQQTQLQASADQLNGLDHELDELAQQSLDQFTFDDIAALNSKLRDAFAAAPQRDGSDSRSAVYDELKSKVIDKYNDQILQKLATKWTETFDQELLEAQWDTPKFVSTSASLVKHLRETSTKLYKLSQLYLSVEEEEETLEDFNAPLHSQSTNSRDVVLWNFKSLANNFNVRFTYHFHTTSSKIETYFQFLNDYLTENLFKCINIFHDDTQGLTKPIIHEEFINYVLQPIRDKVKSTLFQNDLKTLIVLISQILATDKNLLTSFHYHGPGLVSLISDEIWEKWINYEVETANRQFINITKKPEDFSKSSLNFVKLINKIYDYLEPFYDLDFDLLVRYKLMTCSLIFMNLTSSYLDYILAVDSLNETRTKEQELYQTMAKLQHVNLVYKKIRSLSQNFIFIQLTDIVNTTESKKYNSLFQNVENDYEKVMNADMQNSIVHRIQKLLKETLRNYFKIATWSTLEMSVDEYDGDNDDGAAVRSAELVNPMNVLTRLVNKLDSLDIPLSISLKVKNELLNIIVNYFIESILKLNKFNLNGLNQFLHDFESLKNVLSLPSHAINHKAMSLHELVKILKVKYDRNNQQLLDPEYIKMSDFTSLREKYSINYLRDTEIQDALYRIIYGNII</sequence>
<dbReference type="InterPro" id="IPR042041">
    <property type="entry name" value="Tip20p_domA"/>
</dbReference>
<dbReference type="Gene3D" id="1.10.357.100">
    <property type="entry name" value="Dsl1p vesicle tethering complex, Tip20p subunit, domain C"/>
    <property type="match status" value="1"/>
</dbReference>
<dbReference type="InterPro" id="IPR042044">
    <property type="entry name" value="EXOC6PINT-1/Sec15/Tip20_C_dom2"/>
</dbReference>
<accession>A0AA35NTF4</accession>
<proteinExistence type="predicted"/>
<dbReference type="PANTHER" id="PTHR13520">
    <property type="entry name" value="RAD50-INTERACTING PROTEIN 1 RINT-1"/>
    <property type="match status" value="1"/>
</dbReference>
<feature type="coiled-coil region" evidence="1">
    <location>
        <begin position="8"/>
        <end position="35"/>
    </location>
</feature>
<dbReference type="EMBL" id="OX365918">
    <property type="protein sequence ID" value="CAI4062067.1"/>
    <property type="molecule type" value="Genomic_DNA"/>
</dbReference>
<dbReference type="AlphaFoldDB" id="A0AA35NTF4"/>
<dbReference type="InterPro" id="IPR007528">
    <property type="entry name" value="RINT1_Tip20"/>
</dbReference>
<gene>
    <name evidence="2" type="primary">SUVC07G1060</name>
    <name evidence="2" type="ORF">SUVC_07G1060</name>
</gene>
<dbReference type="GO" id="GO:0070939">
    <property type="term" value="C:Dsl1/NZR complex"/>
    <property type="evidence" value="ECO:0007669"/>
    <property type="project" value="InterPro"/>
</dbReference>
<dbReference type="InterPro" id="IPR042040">
    <property type="entry name" value="Tip20p_domE"/>
</dbReference>
<dbReference type="PANTHER" id="PTHR13520:SF0">
    <property type="entry name" value="RAD50-INTERACTING PROTEIN 1"/>
    <property type="match status" value="1"/>
</dbReference>
<keyword evidence="1" id="KW-0175">Coiled coil</keyword>
<evidence type="ECO:0000256" key="1">
    <source>
        <dbReference type="SAM" id="Coils"/>
    </source>
</evidence>
<dbReference type="InterPro" id="IPR042042">
    <property type="entry name" value="Tip20p_domB"/>
</dbReference>
<dbReference type="Gene3D" id="1.20.58.670">
    <property type="entry name" value="Dsl1p vesicle tethering complex, Tip20p subunit, domain D"/>
    <property type="match status" value="1"/>
</dbReference>
<dbReference type="PROSITE" id="PS51386">
    <property type="entry name" value="RINT1_TIP20"/>
    <property type="match status" value="1"/>
</dbReference>
<dbReference type="GO" id="GO:0006890">
    <property type="term" value="P:retrograde vesicle-mediated transport, Golgi to endoplasmic reticulum"/>
    <property type="evidence" value="ECO:0007669"/>
    <property type="project" value="InterPro"/>
</dbReference>
<dbReference type="InterPro" id="IPR042043">
    <property type="entry name" value="Tip20p_domC"/>
</dbReference>
<dbReference type="Gene3D" id="1.20.58.1420">
    <property type="entry name" value="Dsl1p vesicle tethering complex, Tip20p subunit, domain B"/>
    <property type="match status" value="1"/>
</dbReference>
<dbReference type="FunFam" id="1.20.58.1420:FF:000002">
    <property type="entry name" value="Protein transport protein TIP20"/>
    <property type="match status" value="1"/>
</dbReference>
<evidence type="ECO:0000313" key="2">
    <source>
        <dbReference type="EMBL" id="CAI4062067.1"/>
    </source>
</evidence>
<dbReference type="GO" id="GO:0006888">
    <property type="term" value="P:endoplasmic reticulum to Golgi vesicle-mediated transport"/>
    <property type="evidence" value="ECO:0007669"/>
    <property type="project" value="InterPro"/>
</dbReference>
<organism evidence="2 3">
    <name type="scientific">Saccharomyces uvarum</name>
    <name type="common">Yeast</name>
    <name type="synonym">Saccharomyces bayanus var. uvarum</name>
    <dbReference type="NCBI Taxonomy" id="230603"/>
    <lineage>
        <taxon>Eukaryota</taxon>
        <taxon>Fungi</taxon>
        <taxon>Dikarya</taxon>
        <taxon>Ascomycota</taxon>
        <taxon>Saccharomycotina</taxon>
        <taxon>Saccharomycetes</taxon>
        <taxon>Saccharomycetales</taxon>
        <taxon>Saccharomycetaceae</taxon>
        <taxon>Saccharomyces</taxon>
    </lineage>
</organism>
<evidence type="ECO:0000313" key="3">
    <source>
        <dbReference type="Proteomes" id="UP001162090"/>
    </source>
</evidence>
<protein>
    <recommendedName>
        <fullName evidence="4">Protein transport protein TIP20</fullName>
    </recommendedName>
</protein>
<name>A0AA35NTF4_SACUV</name>
<reference evidence="2" key="1">
    <citation type="submission" date="2022-10" db="EMBL/GenBank/DDBJ databases">
        <authorList>
            <person name="Byrne P K."/>
        </authorList>
    </citation>
    <scope>NUCLEOTIDE SEQUENCE</scope>
    <source>
        <strain evidence="2">CBS7001</strain>
    </source>
</reference>